<dbReference type="EMBL" id="HG937694">
    <property type="protein sequence ID" value="CDP37285.1"/>
    <property type="molecule type" value="Genomic_DNA"/>
</dbReference>
<comment type="similarity">
    <text evidence="1">Belongs to the CAND family.</text>
</comment>
<dbReference type="InterPro" id="IPR011989">
    <property type="entry name" value="ARM-like"/>
</dbReference>
<evidence type="ECO:0000256" key="2">
    <source>
        <dbReference type="ARBA" id="ARBA00022737"/>
    </source>
</evidence>
<dbReference type="InterPro" id="IPR013932">
    <property type="entry name" value="TATA-bd_TIP120"/>
</dbReference>
<accession>A0A060T850</accession>
<gene>
    <name evidence="6" type="ORF">GNLVRS02_ARAD1D07986g</name>
</gene>
<sequence length="1231" mass="134365">MANVASLLEKLDHLDADYRFMALSDLGALLAVPEQARTLERDEHLSTSIVVAVMDKLDDPVSDVQSQAVKLLESLAPALSDKTLSAILGLLIKRVQQDHKDSQSITYMALRTVVCFCRASNSAARIVADSLFSVLRAAKTPSIDVLDVVIEFLKRFGSTLTSQQIDTFESYLLEVLSSGKGLVRKRAAVALGYMARYLSNAKWDALVSYIVDGLTPQTDRNTAKTLVFLAGVIAKADPSRFHNSLGPVFAKVREALSIDTLSTDDPSDEGLVELREASLAALDAIVSLGTQIESVVSDLVLIISEFVSYDPNYAGEGDDDKDEDDSIGGVEQGNGDAEFNDDADSDDGDGLDEFDEFDEFESEFSDDEDQSWKLRRYAFKLCAGLASSCPSSVPTIYSQLGSTLLRRLRKEREETVTLEAVNTFGDLVSAAAIDGPYYTSRSYRTSRRRGSDASMAEGDPMYMLESMAPKLVKTSKLLISRPKSTTIAHSTLTKIVQNLVVVLGGSLSDEDLQTIVSILQSLSSTKNTMQVDILRATRAVLTHASGRLDSHQSILADIVIQGIRDPYYKVSGEALDVAVDYFAASSQGQLQRLEEFRSSIVERASSNSNDLDTREKAINALAKLLTVERDLSGAGVLLDLISNEALRMVCVNAVETLASVRDVCSDIPQWTATVLETLGSFLRQSSKQLRLNTLSALTAIAHGKGKDLDPTLISSFENVCNDTLAHAEVVLSGEGDGPLLSVILGLLADLCSIVPSRSSDMAKVGIEVAVRGSSIAIPAKNQLLRLFQSISSNSTVDTCDVIVANVDNASSKSDGDLDLLSELTAVVLPKTSDPAGRISGYVKLIDSRPKWALMVLGNAGRRNDIGIDTTPIVQQFDAQDESIRPLAARALGEIASCRLDQYLDQILNGVNSDKVFLYLTAVREVILAENVNQNQAARIWKTLIALNLEKVDDAERATVAECIGRLSILGPEQFLPELESYLISDNWLVRITALSAVKYSFGQAHDRYDTLLRPIIVNFFGLVEDDRLEIREVALETLISAIHNKLYLVTPHLSRLLPILYEEMVVNDKLIRTVQMGPFKHKVDDGLDLRKTAFEAIYTLVSTLNKGQLQSVANLDVLLERVIQGLSDEHNIRVLSCVIIGRLAKVNLNVLVARGGLEEIVGKFNGMLGAQVKENAIKQEHEKQVEILRNVQRTSHEIDAAIQQALKGGESPLSDVELATWSKYMSGVQRN</sequence>
<feature type="compositionally biased region" description="Acidic residues" evidence="4">
    <location>
        <begin position="316"/>
        <end position="326"/>
    </location>
</feature>
<reference evidence="6" key="2">
    <citation type="submission" date="2014-06" db="EMBL/GenBank/DDBJ databases">
        <title>The complete genome of Blastobotrys (Arxula) adeninivorans LS3 - a yeast of biotechnological interest.</title>
        <authorList>
            <person name="Kunze G."/>
            <person name="Gaillardin C."/>
            <person name="Czernicka M."/>
            <person name="Durrens P."/>
            <person name="Martin T."/>
            <person name="Boer E."/>
            <person name="Gabaldon T."/>
            <person name="Cruz J."/>
            <person name="Talla E."/>
            <person name="Marck C."/>
            <person name="Goffeau A."/>
            <person name="Barbe V."/>
            <person name="Baret P."/>
            <person name="Baronian K."/>
            <person name="Beier S."/>
            <person name="Bleykasten C."/>
            <person name="Bode R."/>
            <person name="Casaregola S."/>
            <person name="Despons L."/>
            <person name="Fairhead C."/>
            <person name="Giersberg M."/>
            <person name="Gierski P."/>
            <person name="Hahnel U."/>
            <person name="Hartmann A."/>
            <person name="Jankowska D."/>
            <person name="Jubin C."/>
            <person name="Jung P."/>
            <person name="Lafontaine I."/>
            <person name="Leh-Louis V."/>
            <person name="Lemaire M."/>
            <person name="Marcet-Houben M."/>
            <person name="Mascher M."/>
            <person name="Morel G."/>
            <person name="Richard G.-F."/>
            <person name="Riechen J."/>
            <person name="Sacerdot C."/>
            <person name="Sarkar A."/>
            <person name="Savel G."/>
            <person name="Schacherer J."/>
            <person name="Sherman D."/>
            <person name="Straub M.-L."/>
            <person name="Stein N."/>
            <person name="Thierry A."/>
            <person name="Trautwein-Schult A."/>
            <person name="Westhof E."/>
            <person name="Worch S."/>
            <person name="Dujon B."/>
            <person name="Souciet J.-L."/>
            <person name="Wincker P."/>
            <person name="Scholz U."/>
            <person name="Neuveglise N."/>
        </authorList>
    </citation>
    <scope>NUCLEOTIDE SEQUENCE</scope>
    <source>
        <strain evidence="6">LS3</strain>
    </source>
</reference>
<feature type="compositionally biased region" description="Acidic residues" evidence="4">
    <location>
        <begin position="338"/>
        <end position="354"/>
    </location>
</feature>
<dbReference type="InterPro" id="IPR039852">
    <property type="entry name" value="CAND1/CAND2"/>
</dbReference>
<dbReference type="InterPro" id="IPR016024">
    <property type="entry name" value="ARM-type_fold"/>
</dbReference>
<reference evidence="6" key="1">
    <citation type="submission" date="2014-02" db="EMBL/GenBank/DDBJ databases">
        <authorList>
            <person name="Genoscope - CEA"/>
        </authorList>
    </citation>
    <scope>NUCLEOTIDE SEQUENCE</scope>
    <source>
        <strain evidence="6">LS3</strain>
    </source>
</reference>
<evidence type="ECO:0000259" key="5">
    <source>
        <dbReference type="Pfam" id="PF08623"/>
    </source>
</evidence>
<evidence type="ECO:0000256" key="3">
    <source>
        <dbReference type="ARBA" id="ARBA00022786"/>
    </source>
</evidence>
<protein>
    <submittedName>
        <fullName evidence="6">ARAD1D07986p</fullName>
    </submittedName>
</protein>
<dbReference type="PANTHER" id="PTHR12696">
    <property type="entry name" value="TIP120"/>
    <property type="match status" value="1"/>
</dbReference>
<dbReference type="SUPFAM" id="SSF48371">
    <property type="entry name" value="ARM repeat"/>
    <property type="match status" value="1"/>
</dbReference>
<keyword evidence="3" id="KW-0833">Ubl conjugation pathway</keyword>
<evidence type="ECO:0000256" key="1">
    <source>
        <dbReference type="ARBA" id="ARBA00007657"/>
    </source>
</evidence>
<feature type="region of interest" description="Disordered" evidence="4">
    <location>
        <begin position="313"/>
        <end position="354"/>
    </location>
</feature>
<keyword evidence="2" id="KW-0677">Repeat</keyword>
<name>A0A060T850_BLAAD</name>
<evidence type="ECO:0000313" key="6">
    <source>
        <dbReference type="EMBL" id="CDP37285.1"/>
    </source>
</evidence>
<dbReference type="PhylomeDB" id="A0A060T850"/>
<proteinExistence type="inferred from homology"/>
<dbReference type="Pfam" id="PF25782">
    <property type="entry name" value="TPR_CAND1"/>
    <property type="match status" value="1"/>
</dbReference>
<dbReference type="Gene3D" id="1.25.10.10">
    <property type="entry name" value="Leucine-rich Repeat Variant"/>
    <property type="match status" value="1"/>
</dbReference>
<dbReference type="Pfam" id="PF08623">
    <property type="entry name" value="TIP120"/>
    <property type="match status" value="1"/>
</dbReference>
<feature type="domain" description="TATA-binding protein interacting (TIP20)" evidence="5">
    <location>
        <begin position="1048"/>
        <end position="1227"/>
    </location>
</feature>
<organism evidence="6">
    <name type="scientific">Blastobotrys adeninivorans</name>
    <name type="common">Yeast</name>
    <name type="synonym">Arxula adeninivorans</name>
    <dbReference type="NCBI Taxonomy" id="409370"/>
    <lineage>
        <taxon>Eukaryota</taxon>
        <taxon>Fungi</taxon>
        <taxon>Dikarya</taxon>
        <taxon>Ascomycota</taxon>
        <taxon>Saccharomycotina</taxon>
        <taxon>Dipodascomycetes</taxon>
        <taxon>Dipodascales</taxon>
        <taxon>Trichomonascaceae</taxon>
        <taxon>Blastobotrys</taxon>
    </lineage>
</organism>
<dbReference type="GO" id="GO:0010265">
    <property type="term" value="P:SCF complex assembly"/>
    <property type="evidence" value="ECO:0007669"/>
    <property type="project" value="InterPro"/>
</dbReference>
<evidence type="ECO:0000256" key="4">
    <source>
        <dbReference type="SAM" id="MobiDB-lite"/>
    </source>
</evidence>
<dbReference type="AlphaFoldDB" id="A0A060T850"/>